<dbReference type="GO" id="GO:0071816">
    <property type="term" value="P:tail-anchored membrane protein insertion into ER membrane"/>
    <property type="evidence" value="ECO:0007669"/>
    <property type="project" value="TreeGrafter"/>
</dbReference>
<gene>
    <name evidence="2" type="ORF">G9C98_002993</name>
</gene>
<dbReference type="PANTHER" id="PTHR15026">
    <property type="entry name" value="CALCIUM-SIGNAL MODULATING CYCLOPHILIN LIGAND CAML"/>
    <property type="match status" value="1"/>
</dbReference>
<keyword evidence="1" id="KW-1133">Transmembrane helix</keyword>
<evidence type="ECO:0000313" key="3">
    <source>
        <dbReference type="Proteomes" id="UP000729913"/>
    </source>
</evidence>
<sequence length="234" mass="26931">MAEAAARREARRRRILENSESRFQKISGRDTSDDIGNGISQECFAEPAEIILPNFSNRDNSDFVRPVSRPTRNYPSDPVNPEELANLLRGAVGSTEPPKKPSLLNNFFFNRFIYAVLALIINLLIILKIDNPVGKSVITPFLLLLLPRVYILTSQENSPRENMMYAVLMLCNIRPSLISKLKNFYKIWSLIVYDLNVYIFSFVMFYFTITRHFVDYEEELAKLETVQVIIDPST</sequence>
<comment type="caution">
    <text evidence="2">The sequence shown here is derived from an EMBL/GenBank/DDBJ whole genome shotgun (WGS) entry which is preliminary data.</text>
</comment>
<name>A0A8J5UQG2_9HYME</name>
<evidence type="ECO:0000256" key="1">
    <source>
        <dbReference type="SAM" id="Phobius"/>
    </source>
</evidence>
<reference evidence="2" key="2">
    <citation type="submission" date="2021-04" db="EMBL/GenBank/DDBJ databases">
        <title>Genome-wide patterns of bracovirus chromosomal integration into multiple host tissues during parasitism.</title>
        <authorList>
            <person name="Chebbi M.A.C."/>
        </authorList>
    </citation>
    <scope>NUCLEOTIDE SEQUENCE</scope>
    <source>
        <tissue evidence="2">Whole body</tissue>
    </source>
</reference>
<evidence type="ECO:0000313" key="2">
    <source>
        <dbReference type="EMBL" id="KAG8035867.1"/>
    </source>
</evidence>
<keyword evidence="1" id="KW-0472">Membrane</keyword>
<reference evidence="2" key="1">
    <citation type="submission" date="2020-03" db="EMBL/GenBank/DDBJ databases">
        <authorList>
            <person name="Chebbi M.A."/>
            <person name="Drezen J.M."/>
        </authorList>
    </citation>
    <scope>NUCLEOTIDE SEQUENCE</scope>
    <source>
        <tissue evidence="2">Whole body</tissue>
    </source>
</reference>
<dbReference type="InterPro" id="IPR016719">
    <property type="entry name" value="CAMLG"/>
</dbReference>
<dbReference type="GO" id="GO:0043529">
    <property type="term" value="C:GET complex"/>
    <property type="evidence" value="ECO:0007669"/>
    <property type="project" value="TreeGrafter"/>
</dbReference>
<dbReference type="AlphaFoldDB" id="A0A8J5UQG2"/>
<accession>A0A8J5UQG2</accession>
<dbReference type="OrthoDB" id="9895378at2759"/>
<feature type="transmembrane region" description="Helical" evidence="1">
    <location>
        <begin position="133"/>
        <end position="151"/>
    </location>
</feature>
<protein>
    <submittedName>
        <fullName evidence="2">Uncharacterized protein</fullName>
    </submittedName>
</protein>
<dbReference type="PANTHER" id="PTHR15026:SF0">
    <property type="entry name" value="GUIDED ENTRY OF TAIL-ANCHORED PROTEINS FACTOR CAMLG"/>
    <property type="match status" value="1"/>
</dbReference>
<organism evidence="2 3">
    <name type="scientific">Cotesia typhae</name>
    <dbReference type="NCBI Taxonomy" id="2053667"/>
    <lineage>
        <taxon>Eukaryota</taxon>
        <taxon>Metazoa</taxon>
        <taxon>Ecdysozoa</taxon>
        <taxon>Arthropoda</taxon>
        <taxon>Hexapoda</taxon>
        <taxon>Insecta</taxon>
        <taxon>Pterygota</taxon>
        <taxon>Neoptera</taxon>
        <taxon>Endopterygota</taxon>
        <taxon>Hymenoptera</taxon>
        <taxon>Apocrita</taxon>
        <taxon>Ichneumonoidea</taxon>
        <taxon>Braconidae</taxon>
        <taxon>Microgastrinae</taxon>
        <taxon>Cotesia</taxon>
    </lineage>
</organism>
<dbReference type="Proteomes" id="UP000729913">
    <property type="component" value="Unassembled WGS sequence"/>
</dbReference>
<keyword evidence="1" id="KW-0812">Transmembrane</keyword>
<feature type="transmembrane region" description="Helical" evidence="1">
    <location>
        <begin position="108"/>
        <end position="127"/>
    </location>
</feature>
<keyword evidence="3" id="KW-1185">Reference proteome</keyword>
<proteinExistence type="predicted"/>
<feature type="transmembrane region" description="Helical" evidence="1">
    <location>
        <begin position="187"/>
        <end position="207"/>
    </location>
</feature>
<dbReference type="EMBL" id="JAAOIC020000052">
    <property type="protein sequence ID" value="KAG8035867.1"/>
    <property type="molecule type" value="Genomic_DNA"/>
</dbReference>